<reference evidence="1 2" key="1">
    <citation type="submission" date="2013-06" db="EMBL/GenBank/DDBJ databases">
        <authorList>
            <person name="Weinstock G."/>
            <person name="Sodergren E."/>
            <person name="Clifton S."/>
            <person name="Fulton L."/>
            <person name="Fulton B."/>
            <person name="Courtney L."/>
            <person name="Fronick C."/>
            <person name="Harrison M."/>
            <person name="Strong C."/>
            <person name="Farmer C."/>
            <person name="Delahaunty K."/>
            <person name="Markovic C."/>
            <person name="Hall O."/>
            <person name="Minx P."/>
            <person name="Tomlinson C."/>
            <person name="Mitreva M."/>
            <person name="Nelson J."/>
            <person name="Hou S."/>
            <person name="Wollam A."/>
            <person name="Pepin K.H."/>
            <person name="Johnson M."/>
            <person name="Bhonagiri V."/>
            <person name="Nash W.E."/>
            <person name="Warren W."/>
            <person name="Chinwalla A."/>
            <person name="Mardis E.R."/>
            <person name="Wilson R.K."/>
        </authorList>
    </citation>
    <scope>NUCLEOTIDE SEQUENCE [LARGE SCALE GENOMIC DNA]</scope>
    <source>
        <strain evidence="1 2">ATCC 51271</strain>
    </source>
</reference>
<dbReference type="EMBL" id="ACIL03000009">
    <property type="protein sequence ID" value="ESL03500.1"/>
    <property type="molecule type" value="Genomic_DNA"/>
</dbReference>
<dbReference type="RefSeq" id="WP_023354092.1">
    <property type="nucleotide sequence ID" value="NZ_KI535367.1"/>
</dbReference>
<dbReference type="eggNOG" id="ENOG5033GZY">
    <property type="taxonomic scope" value="Bacteria"/>
</dbReference>
<comment type="caution">
    <text evidence="1">The sequence shown here is derived from an EMBL/GenBank/DDBJ whole genome shotgun (WGS) entry which is preliminary data.</text>
</comment>
<dbReference type="HOGENOM" id="CLU_1178536_0_0_9"/>
<gene>
    <name evidence="1" type="ORF">GCWU0000282_001212</name>
</gene>
<dbReference type="AlphaFoldDB" id="V2Z984"/>
<evidence type="ECO:0000313" key="2">
    <source>
        <dbReference type="Proteomes" id="UP000018227"/>
    </source>
</evidence>
<name>V2Z984_9FIRM</name>
<organism evidence="1 2">
    <name type="scientific">Catonella morbi ATCC 51271</name>
    <dbReference type="NCBI Taxonomy" id="592026"/>
    <lineage>
        <taxon>Bacteria</taxon>
        <taxon>Bacillati</taxon>
        <taxon>Bacillota</taxon>
        <taxon>Clostridia</taxon>
        <taxon>Lachnospirales</taxon>
        <taxon>Lachnospiraceae</taxon>
        <taxon>Catonella</taxon>
    </lineage>
</organism>
<dbReference type="Proteomes" id="UP000018227">
    <property type="component" value="Unassembled WGS sequence"/>
</dbReference>
<keyword evidence="2" id="KW-1185">Reference proteome</keyword>
<sequence>MLKNSFKKLCMVLLCSILVLSNTEKTSAFSDESLTVSGNMAVPKVDYNSVIRKDSETTTYGVLNAEEIAKAYGITDYESITVTLFNRHEDYKPLNTPLFFDSIYVDNVSGPRQACGGTKIAENSSTNFAKKTVTKTVTITGTGSNTFSTNLGASFSIDANTISAGVGFNVTSSISLSDSTSAKLKYLQTLTVIGYPAYEVYEYDIMLKKFWSGPEKIGTGLAYRCTGFCTITRVR</sequence>
<dbReference type="STRING" id="592026.GCWU0000282_001212"/>
<proteinExistence type="predicted"/>
<dbReference type="OrthoDB" id="2651377at2"/>
<accession>V2Z984</accession>
<protein>
    <submittedName>
        <fullName evidence="1">Uncharacterized protein</fullName>
    </submittedName>
</protein>
<evidence type="ECO:0000313" key="1">
    <source>
        <dbReference type="EMBL" id="ESL03500.1"/>
    </source>
</evidence>